<keyword evidence="10" id="KW-0808">Transferase</keyword>
<dbReference type="AlphaFoldDB" id="A0ABD2Q5W1"/>
<feature type="compositionally biased region" description="Basic and acidic residues" evidence="8">
    <location>
        <begin position="25"/>
        <end position="34"/>
    </location>
</feature>
<dbReference type="SUPFAM" id="SSF81296">
    <property type="entry name" value="E set domains"/>
    <property type="match status" value="1"/>
</dbReference>
<keyword evidence="5" id="KW-0443">Lipid metabolism</keyword>
<organism evidence="10 11">
    <name type="scientific">Cichlidogyrus casuarinus</name>
    <dbReference type="NCBI Taxonomy" id="1844966"/>
    <lineage>
        <taxon>Eukaryota</taxon>
        <taxon>Metazoa</taxon>
        <taxon>Spiralia</taxon>
        <taxon>Lophotrochozoa</taxon>
        <taxon>Platyhelminthes</taxon>
        <taxon>Monogenea</taxon>
        <taxon>Monopisthocotylea</taxon>
        <taxon>Dactylogyridea</taxon>
        <taxon>Ancyrocephalidae</taxon>
        <taxon>Cichlidogyrus</taxon>
    </lineage>
</organism>
<dbReference type="EMBL" id="JBJKFK010001263">
    <property type="protein sequence ID" value="KAL3313581.1"/>
    <property type="molecule type" value="Genomic_DNA"/>
</dbReference>
<feature type="region of interest" description="Disordered" evidence="8">
    <location>
        <begin position="222"/>
        <end position="243"/>
    </location>
</feature>
<gene>
    <name evidence="10" type="primary">PRKAB1</name>
    <name evidence="10" type="ORF">Ciccas_007816</name>
</gene>
<name>A0ABD2Q5W1_9PLAT</name>
<sequence>MGNTTSGKPRRGSADEPYFGGHIGFDSRRSHPDYDPNDDQDPNWMLGKKGYENLIDDVKDITLFDHKNANFFTTMSSSAASQAHADDTKNILVPTLFKWEGGGKDVYISGTFNQWKAKIPMVKSQKNFYTIIDLPLGEHQYKFIVDSHWKVDTKQKVTQVSMGKQQSNIIQVRETDADVHDALTYMESMNSTGNATPPGEYNQVVPSNPTAALQMTHQFAMAASNQSSESSSQKDAPSQLPTDLKKLLTPPSLPPQLLQVILNKDTNIQSDPNLLPQPNHVMVNHMYALSIKDGVMVLSAITRYRQKFVSTVLYKPI</sequence>
<dbReference type="Proteomes" id="UP001626550">
    <property type="component" value="Unassembled WGS sequence"/>
</dbReference>
<dbReference type="Gene3D" id="6.20.250.60">
    <property type="match status" value="1"/>
</dbReference>
<proteinExistence type="inferred from homology"/>
<keyword evidence="10" id="KW-0418">Kinase</keyword>
<dbReference type="FunFam" id="2.60.40.10:FF:000139">
    <property type="entry name" value="Protein kinase AMP-activated non-catalytic subunit beta 1"/>
    <property type="match status" value="1"/>
</dbReference>
<dbReference type="PANTHER" id="PTHR10343">
    <property type="entry name" value="5'-AMP-ACTIVATED PROTEIN KINASE , BETA SUBUNIT"/>
    <property type="match status" value="1"/>
</dbReference>
<dbReference type="Gene3D" id="2.60.40.10">
    <property type="entry name" value="Immunoglobulins"/>
    <property type="match status" value="1"/>
</dbReference>
<keyword evidence="4" id="KW-0276">Fatty acid metabolism</keyword>
<keyword evidence="3" id="KW-0597">Phosphoprotein</keyword>
<evidence type="ECO:0000256" key="4">
    <source>
        <dbReference type="ARBA" id="ARBA00022832"/>
    </source>
</evidence>
<evidence type="ECO:0000259" key="9">
    <source>
        <dbReference type="SMART" id="SM01010"/>
    </source>
</evidence>
<evidence type="ECO:0000256" key="6">
    <source>
        <dbReference type="ARBA" id="ARBA00025180"/>
    </source>
</evidence>
<feature type="domain" description="Association with the SNF1 complex (ASC)" evidence="9">
    <location>
        <begin position="194"/>
        <end position="317"/>
    </location>
</feature>
<dbReference type="Pfam" id="PF16561">
    <property type="entry name" value="AMPK1_CBM"/>
    <property type="match status" value="1"/>
</dbReference>
<evidence type="ECO:0000256" key="2">
    <source>
        <dbReference type="ARBA" id="ARBA00022516"/>
    </source>
</evidence>
<feature type="region of interest" description="Disordered" evidence="8">
    <location>
        <begin position="1"/>
        <end position="42"/>
    </location>
</feature>
<keyword evidence="11" id="KW-1185">Reference proteome</keyword>
<evidence type="ECO:0000256" key="3">
    <source>
        <dbReference type="ARBA" id="ARBA00022553"/>
    </source>
</evidence>
<reference evidence="10 11" key="1">
    <citation type="submission" date="2024-11" db="EMBL/GenBank/DDBJ databases">
        <title>Adaptive evolution of stress response genes in parasites aligns with host niche diversity.</title>
        <authorList>
            <person name="Hahn C."/>
            <person name="Resl P."/>
        </authorList>
    </citation>
    <scope>NUCLEOTIDE SEQUENCE [LARGE SCALE GENOMIC DNA]</scope>
    <source>
        <strain evidence="10">EGGRZ-B1_66</strain>
        <tissue evidence="10">Body</tissue>
    </source>
</reference>
<dbReference type="GO" id="GO:0016301">
    <property type="term" value="F:kinase activity"/>
    <property type="evidence" value="ECO:0007669"/>
    <property type="project" value="UniProtKB-KW"/>
</dbReference>
<dbReference type="SUPFAM" id="SSF160219">
    <property type="entry name" value="AMPKBI-like"/>
    <property type="match status" value="1"/>
</dbReference>
<evidence type="ECO:0000256" key="8">
    <source>
        <dbReference type="SAM" id="MobiDB-lite"/>
    </source>
</evidence>
<evidence type="ECO:0000256" key="5">
    <source>
        <dbReference type="ARBA" id="ARBA00023098"/>
    </source>
</evidence>
<dbReference type="InterPro" id="IPR032640">
    <property type="entry name" value="AMPK1_CBM"/>
</dbReference>
<dbReference type="Pfam" id="PF04739">
    <property type="entry name" value="AMPKBI"/>
    <property type="match status" value="1"/>
</dbReference>
<dbReference type="PANTHER" id="PTHR10343:SF84">
    <property type="entry name" value="5'-AMP-ACTIVATED PROTEIN KINASE SUBUNIT BETA-1"/>
    <property type="match status" value="1"/>
</dbReference>
<dbReference type="InterPro" id="IPR037256">
    <property type="entry name" value="ASC_dom_sf"/>
</dbReference>
<dbReference type="CDD" id="cd02859">
    <property type="entry name" value="E_set_AMPKbeta_like_N"/>
    <property type="match status" value="1"/>
</dbReference>
<dbReference type="GO" id="GO:0006631">
    <property type="term" value="P:fatty acid metabolic process"/>
    <property type="evidence" value="ECO:0007669"/>
    <property type="project" value="UniProtKB-KW"/>
</dbReference>
<dbReference type="InterPro" id="IPR013783">
    <property type="entry name" value="Ig-like_fold"/>
</dbReference>
<dbReference type="SMART" id="SM01010">
    <property type="entry name" value="AMPKBI"/>
    <property type="match status" value="1"/>
</dbReference>
<comment type="similarity">
    <text evidence="1">Belongs to the 5'-AMP-activated protein kinase beta subunit family.</text>
</comment>
<evidence type="ECO:0000313" key="11">
    <source>
        <dbReference type="Proteomes" id="UP001626550"/>
    </source>
</evidence>
<comment type="function">
    <text evidence="6">Non-catalytic subunit of AMP-activated protein kinase (AMPK), an energy sensor protein kinase that plays a key role in regulating cellular energy metabolism. In response to reduction of intracellular ATP levels, AMPK activates energy-producing pathways and inhibits energy-consuming processes: inhibits protein, carbohydrate and lipid biosynthesis, as well as cell growth and proliferation. AMPK acts via direct phosphorylation of metabolic enzymes, and by longer-term effects via phosphorylation of transcription regulators. Also acts as a regulator of cellular polarity by remodeling the actin cytoskeleton; probably by indirectly activating myosin. Beta non-catalytic subunit acts as a scaffold on which the AMPK complex assembles, via its C-terminus that bridges alpha (PRKAA1 or PRKAA2) and gamma subunits (PRKAG1, PRKAG2 or PRKAG3).</text>
</comment>
<comment type="caution">
    <text evidence="10">The sequence shown here is derived from an EMBL/GenBank/DDBJ whole genome shotgun (WGS) entry which is preliminary data.</text>
</comment>
<accession>A0ABD2Q5W1</accession>
<evidence type="ECO:0000256" key="1">
    <source>
        <dbReference type="ARBA" id="ARBA00010926"/>
    </source>
</evidence>
<keyword evidence="2" id="KW-0444">Lipid biosynthesis</keyword>
<dbReference type="InterPro" id="IPR014756">
    <property type="entry name" value="Ig_E-set"/>
</dbReference>
<evidence type="ECO:0000256" key="7">
    <source>
        <dbReference type="ARBA" id="ARBA00040010"/>
    </source>
</evidence>
<protein>
    <recommendedName>
        <fullName evidence="7">5'-AMP-activated protein kinase subunit beta-1</fullName>
    </recommendedName>
</protein>
<dbReference type="GO" id="GO:0005737">
    <property type="term" value="C:cytoplasm"/>
    <property type="evidence" value="ECO:0007669"/>
    <property type="project" value="UniProtKB-ARBA"/>
</dbReference>
<evidence type="ECO:0000313" key="10">
    <source>
        <dbReference type="EMBL" id="KAL3313581.1"/>
    </source>
</evidence>
<dbReference type="InterPro" id="IPR006828">
    <property type="entry name" value="ASC_dom"/>
</dbReference>
<dbReference type="InterPro" id="IPR050827">
    <property type="entry name" value="CRP1_MDG1_kinase"/>
</dbReference>